<sequence length="126" mass="14352">MPLHKSLRTQYRPPTAPHTPLLQPSVFHFINYHNHQSLHHAFATFKASASFDSPEHSLPRSSRQFAHRRSTNASLPSSIHRHVRSESPHLQNSTRTSGFLHSIVYDAITTHDNPLARPFPRSAPPR</sequence>
<name>A0A9P5YNQ7_9AGAR</name>
<dbReference type="EMBL" id="MU155599">
    <property type="protein sequence ID" value="KAF9471944.1"/>
    <property type="molecule type" value="Genomic_DNA"/>
</dbReference>
<evidence type="ECO:0000313" key="2">
    <source>
        <dbReference type="EMBL" id="KAF9471944.1"/>
    </source>
</evidence>
<protein>
    <submittedName>
        <fullName evidence="2">Uncharacterized protein</fullName>
    </submittedName>
</protein>
<proteinExistence type="predicted"/>
<comment type="caution">
    <text evidence="2">The sequence shown here is derived from an EMBL/GenBank/DDBJ whole genome shotgun (WGS) entry which is preliminary data.</text>
</comment>
<dbReference type="AlphaFoldDB" id="A0A9P5YNQ7"/>
<accession>A0A9P5YNQ7</accession>
<evidence type="ECO:0000256" key="1">
    <source>
        <dbReference type="SAM" id="MobiDB-lite"/>
    </source>
</evidence>
<gene>
    <name evidence="2" type="ORF">BDN70DRAFT_519632</name>
</gene>
<keyword evidence="3" id="KW-1185">Reference proteome</keyword>
<evidence type="ECO:0000313" key="3">
    <source>
        <dbReference type="Proteomes" id="UP000807469"/>
    </source>
</evidence>
<organism evidence="2 3">
    <name type="scientific">Pholiota conissans</name>
    <dbReference type="NCBI Taxonomy" id="109636"/>
    <lineage>
        <taxon>Eukaryota</taxon>
        <taxon>Fungi</taxon>
        <taxon>Dikarya</taxon>
        <taxon>Basidiomycota</taxon>
        <taxon>Agaricomycotina</taxon>
        <taxon>Agaricomycetes</taxon>
        <taxon>Agaricomycetidae</taxon>
        <taxon>Agaricales</taxon>
        <taxon>Agaricineae</taxon>
        <taxon>Strophariaceae</taxon>
        <taxon>Pholiota</taxon>
    </lineage>
</organism>
<reference evidence="2" key="1">
    <citation type="submission" date="2020-11" db="EMBL/GenBank/DDBJ databases">
        <authorList>
            <consortium name="DOE Joint Genome Institute"/>
            <person name="Ahrendt S."/>
            <person name="Riley R."/>
            <person name="Andreopoulos W."/>
            <person name="Labutti K."/>
            <person name="Pangilinan J."/>
            <person name="Ruiz-Duenas F.J."/>
            <person name="Barrasa J.M."/>
            <person name="Sanchez-Garcia M."/>
            <person name="Camarero S."/>
            <person name="Miyauchi S."/>
            <person name="Serrano A."/>
            <person name="Linde D."/>
            <person name="Babiker R."/>
            <person name="Drula E."/>
            <person name="Ayuso-Fernandez I."/>
            <person name="Pacheco R."/>
            <person name="Padilla G."/>
            <person name="Ferreira P."/>
            <person name="Barriuso J."/>
            <person name="Kellner H."/>
            <person name="Castanera R."/>
            <person name="Alfaro M."/>
            <person name="Ramirez L."/>
            <person name="Pisabarro A.G."/>
            <person name="Kuo A."/>
            <person name="Tritt A."/>
            <person name="Lipzen A."/>
            <person name="He G."/>
            <person name="Yan M."/>
            <person name="Ng V."/>
            <person name="Cullen D."/>
            <person name="Martin F."/>
            <person name="Rosso M.-N."/>
            <person name="Henrissat B."/>
            <person name="Hibbett D."/>
            <person name="Martinez A.T."/>
            <person name="Grigoriev I.V."/>
        </authorList>
    </citation>
    <scope>NUCLEOTIDE SEQUENCE</scope>
    <source>
        <strain evidence="2">CIRM-BRFM 674</strain>
    </source>
</reference>
<feature type="region of interest" description="Disordered" evidence="1">
    <location>
        <begin position="51"/>
        <end position="95"/>
    </location>
</feature>
<dbReference type="Proteomes" id="UP000807469">
    <property type="component" value="Unassembled WGS sequence"/>
</dbReference>